<reference evidence="3 4" key="1">
    <citation type="submission" date="2018-03" db="EMBL/GenBank/DDBJ databases">
        <title>Comparative genomics illustrates the genes involved in a hyperalkaliphilic mechanisms of Serpentinomonas isolated from highly-alkaline calcium-rich serpentinized springs.</title>
        <authorList>
            <person name="Suzuki S."/>
            <person name="Ishii S."/>
            <person name="Walworth N."/>
            <person name="Bird L."/>
            <person name="Kuenen J.G."/>
            <person name="Nealson K.H."/>
        </authorList>
    </citation>
    <scope>NUCLEOTIDE SEQUENCE [LARGE SCALE GENOMIC DNA]</scope>
    <source>
        <strain evidence="3 4">83</strain>
    </source>
</reference>
<gene>
    <name evidence="3" type="ORF">C6P61_09575</name>
</gene>
<dbReference type="PIRSF" id="PIRSF028111">
    <property type="entry name" value="UCP028111"/>
    <property type="match status" value="1"/>
</dbReference>
<dbReference type="RefSeq" id="WP_105729700.1">
    <property type="nucleotide sequence ID" value="NZ_PVLR01000024.1"/>
</dbReference>
<evidence type="ECO:0000313" key="4">
    <source>
        <dbReference type="Proteomes" id="UP000238326"/>
    </source>
</evidence>
<organism evidence="3 4">
    <name type="scientific">Malikia spinosa</name>
    <dbReference type="NCBI Taxonomy" id="86180"/>
    <lineage>
        <taxon>Bacteria</taxon>
        <taxon>Pseudomonadati</taxon>
        <taxon>Pseudomonadota</taxon>
        <taxon>Betaproteobacteria</taxon>
        <taxon>Burkholderiales</taxon>
        <taxon>Comamonadaceae</taxon>
        <taxon>Malikia</taxon>
    </lineage>
</organism>
<evidence type="ECO:0000259" key="1">
    <source>
        <dbReference type="Pfam" id="PF10979"/>
    </source>
</evidence>
<feature type="domain" description="DUF7168" evidence="2">
    <location>
        <begin position="54"/>
        <end position="197"/>
    </location>
</feature>
<dbReference type="InterPro" id="IPR024498">
    <property type="entry name" value="DUF2786"/>
</dbReference>
<accession>A0A2S9KE56</accession>
<proteinExistence type="predicted"/>
<dbReference type="OrthoDB" id="8913849at2"/>
<dbReference type="Proteomes" id="UP000238326">
    <property type="component" value="Unassembled WGS sequence"/>
</dbReference>
<evidence type="ECO:0000313" key="3">
    <source>
        <dbReference type="EMBL" id="PRD68741.1"/>
    </source>
</evidence>
<dbReference type="InterPro" id="IPR055592">
    <property type="entry name" value="DUF7168"/>
</dbReference>
<sequence>MSKIDPKILAKIKKCLALSGSPNPHEAAAAMRQAHALMRMHGVDAHQVAMVEIGESSAGIRTMSRDKPAHWEAALAAMVGKAFGCQMLISRMIYPKVFRKHVNEGQFIFIGQKGQAEVAAYTVSVLARKCKTARQKWIAEHLAGVSGERGGKSTVTRMGDAFAEGWVHSIGKLVADFANTPEIEQAIERHIAEKNVGADAPTRKIKTDDIGRSEVMAARMGAQAAKGESLYRPMHTSAPQMAIGMEGAAA</sequence>
<dbReference type="EMBL" id="PVLR01000024">
    <property type="protein sequence ID" value="PRD68741.1"/>
    <property type="molecule type" value="Genomic_DNA"/>
</dbReference>
<keyword evidence="4" id="KW-1185">Reference proteome</keyword>
<name>A0A2S9KE56_9BURK</name>
<dbReference type="AlphaFoldDB" id="A0A2S9KE56"/>
<dbReference type="InterPro" id="IPR016868">
    <property type="entry name" value="Phage_B3_Orf5"/>
</dbReference>
<protein>
    <submittedName>
        <fullName evidence="3">Uncharacterized protein</fullName>
    </submittedName>
</protein>
<feature type="domain" description="DUF2786" evidence="1">
    <location>
        <begin position="7"/>
        <end position="44"/>
    </location>
</feature>
<evidence type="ECO:0000259" key="2">
    <source>
        <dbReference type="Pfam" id="PF23771"/>
    </source>
</evidence>
<dbReference type="Pfam" id="PF23771">
    <property type="entry name" value="DUF7168"/>
    <property type="match status" value="1"/>
</dbReference>
<comment type="caution">
    <text evidence="3">The sequence shown here is derived from an EMBL/GenBank/DDBJ whole genome shotgun (WGS) entry which is preliminary data.</text>
</comment>
<dbReference type="Pfam" id="PF10979">
    <property type="entry name" value="DUF2786"/>
    <property type="match status" value="1"/>
</dbReference>